<dbReference type="EMBL" id="AMZH03006582">
    <property type="protein sequence ID" value="RRT63479.1"/>
    <property type="molecule type" value="Genomic_DNA"/>
</dbReference>
<evidence type="ECO:0000256" key="1">
    <source>
        <dbReference type="ARBA" id="ARBA00004966"/>
    </source>
</evidence>
<proteinExistence type="inferred from homology"/>
<comment type="function">
    <text evidence="5">Catalyzes the intramolecular cyclization of bicyclic chalcones into tricyclic (S)-flavanones. Responsible for the isomerization of 4,2',4',6'-tetrahydroxychalcone (also termed chalcone) into naringenin.</text>
</comment>
<dbReference type="PANTHER" id="PTHR28039">
    <property type="entry name" value="CHALCONE--FLAVONONE ISOMERASE 1-RELATED"/>
    <property type="match status" value="1"/>
</dbReference>
<reference evidence="9 10" key="1">
    <citation type="journal article" date="2014" name="Agronomy (Basel)">
        <title>A Draft Genome Sequence for Ensete ventricosum, the Drought-Tolerant Tree Against Hunger.</title>
        <authorList>
            <person name="Harrison J."/>
            <person name="Moore K.A."/>
            <person name="Paszkiewicz K."/>
            <person name="Jones T."/>
            <person name="Grant M."/>
            <person name="Ambacheew D."/>
            <person name="Muzemil S."/>
            <person name="Studholme D.J."/>
        </authorList>
    </citation>
    <scope>NUCLEOTIDE SEQUENCE [LARGE SCALE GENOMIC DNA]</scope>
</reference>
<accession>A0A426ZHM0</accession>
<evidence type="ECO:0000256" key="7">
    <source>
        <dbReference type="RuleBase" id="RU361158"/>
    </source>
</evidence>
<dbReference type="InterPro" id="IPR016087">
    <property type="entry name" value="Chalcone_isomerase"/>
</dbReference>
<dbReference type="InterPro" id="IPR016089">
    <property type="entry name" value="Chalcone_isomerase_bundle_sf"/>
</dbReference>
<dbReference type="GO" id="GO:0045430">
    <property type="term" value="F:chalcone isomerase activity"/>
    <property type="evidence" value="ECO:0007669"/>
    <property type="project" value="UniProtKB-EC"/>
</dbReference>
<dbReference type="Gene3D" id="1.10.890.20">
    <property type="match status" value="2"/>
</dbReference>
<evidence type="ECO:0000256" key="2">
    <source>
        <dbReference type="ARBA" id="ARBA00007166"/>
    </source>
</evidence>
<evidence type="ECO:0000256" key="5">
    <source>
        <dbReference type="ARBA" id="ARBA00025429"/>
    </source>
</evidence>
<gene>
    <name evidence="9" type="ORF">B296_00021877</name>
</gene>
<comment type="catalytic activity">
    <reaction evidence="6">
        <text>a chalcone = a flavanone.</text>
        <dbReference type="EC" id="5.5.1.6"/>
    </reaction>
</comment>
<protein>
    <recommendedName>
        <fullName evidence="7">Chalcone-flavonone isomerase family protein</fullName>
    </recommendedName>
</protein>
<dbReference type="SUPFAM" id="SSF54626">
    <property type="entry name" value="Chalcone isomerase"/>
    <property type="match status" value="2"/>
</dbReference>
<dbReference type="GO" id="GO:0009813">
    <property type="term" value="P:flavonoid biosynthetic process"/>
    <property type="evidence" value="ECO:0007669"/>
    <property type="project" value="UniProtKB-UniPathway"/>
</dbReference>
<dbReference type="InterPro" id="IPR016088">
    <property type="entry name" value="Chalcone_isomerase_3-sand"/>
</dbReference>
<comment type="pathway">
    <text evidence="1">Secondary metabolite biosynthesis; flavonoid biosynthesis.</text>
</comment>
<dbReference type="Proteomes" id="UP000287651">
    <property type="component" value="Unassembled WGS sequence"/>
</dbReference>
<feature type="domain" description="Chalcone isomerase" evidence="8">
    <location>
        <begin position="230"/>
        <end position="283"/>
    </location>
</feature>
<organism evidence="9 10">
    <name type="scientific">Ensete ventricosum</name>
    <name type="common">Abyssinian banana</name>
    <name type="synonym">Musa ensete</name>
    <dbReference type="NCBI Taxonomy" id="4639"/>
    <lineage>
        <taxon>Eukaryota</taxon>
        <taxon>Viridiplantae</taxon>
        <taxon>Streptophyta</taxon>
        <taxon>Embryophyta</taxon>
        <taxon>Tracheophyta</taxon>
        <taxon>Spermatophyta</taxon>
        <taxon>Magnoliopsida</taxon>
        <taxon>Liliopsida</taxon>
        <taxon>Zingiberales</taxon>
        <taxon>Musaceae</taxon>
        <taxon>Ensete</taxon>
    </lineage>
</organism>
<dbReference type="Gene3D" id="3.50.70.10">
    <property type="match status" value="2"/>
</dbReference>
<comment type="caution">
    <text evidence="9">The sequence shown here is derived from an EMBL/GenBank/DDBJ whole genome shotgun (WGS) entry which is preliminary data.</text>
</comment>
<evidence type="ECO:0000259" key="8">
    <source>
        <dbReference type="Pfam" id="PF02431"/>
    </source>
</evidence>
<evidence type="ECO:0000256" key="6">
    <source>
        <dbReference type="ARBA" id="ARBA00034056"/>
    </source>
</evidence>
<keyword evidence="4" id="KW-0284">Flavonoid biosynthesis</keyword>
<name>A0A426ZHM0_ENSVE</name>
<dbReference type="InterPro" id="IPR044164">
    <property type="entry name" value="CFI"/>
</dbReference>
<dbReference type="UniPathway" id="UPA00154"/>
<feature type="domain" description="Chalcone isomerase" evidence="8">
    <location>
        <begin position="40"/>
        <end position="202"/>
    </location>
</feature>
<sequence>CRVYIVGILLPSRITSTAAKKRQKHKMSGVTGSPLPKLEVEGVVFPPVVTPPGSTKAHFLGGAGLLHPLPFIAFTAIGVYLEDAAVQSLASNWKGKGADELADAVEFFRDIFGEFSRFLLKSMETGPFEKFTRVTLLKPLTGQQYANKVSENCTAQWKAAGVYTEADGAALEQFKEAFRAETFPPGSSILFTHAPSDSLLVHSLSHSAPSACTSLIPLVCPTSHSILTIMLQIAFSKDGSMPEAGNAVIQNQALSQAILESIIGEHGVSPAAKRSLAQRFSDLLKQHDEAVETKPVIPVAVIV</sequence>
<evidence type="ECO:0000313" key="9">
    <source>
        <dbReference type="EMBL" id="RRT63479.1"/>
    </source>
</evidence>
<comment type="similarity">
    <text evidence="2 7">Belongs to the chalcone isomerase family.</text>
</comment>
<evidence type="ECO:0000256" key="4">
    <source>
        <dbReference type="ARBA" id="ARBA00023241"/>
    </source>
</evidence>
<evidence type="ECO:0000256" key="3">
    <source>
        <dbReference type="ARBA" id="ARBA00023235"/>
    </source>
</evidence>
<keyword evidence="3" id="KW-0413">Isomerase</keyword>
<dbReference type="Pfam" id="PF02431">
    <property type="entry name" value="Chalcone"/>
    <property type="match status" value="2"/>
</dbReference>
<dbReference type="PANTHER" id="PTHR28039:SF8">
    <property type="entry name" value="CHALCONE--FLAVANONE ISOMERASE 1-RELATED"/>
    <property type="match status" value="1"/>
</dbReference>
<evidence type="ECO:0000313" key="10">
    <source>
        <dbReference type="Proteomes" id="UP000287651"/>
    </source>
</evidence>
<feature type="non-terminal residue" evidence="9">
    <location>
        <position position="1"/>
    </location>
</feature>
<dbReference type="InterPro" id="IPR036298">
    <property type="entry name" value="Chalcone_isomerase_sf"/>
</dbReference>
<dbReference type="AlphaFoldDB" id="A0A426ZHM0"/>